<dbReference type="Gene3D" id="1.20.58.340">
    <property type="entry name" value="Magnesium transport protein CorA, transmembrane region"/>
    <property type="match status" value="1"/>
</dbReference>
<dbReference type="STRING" id="945553.A0A0D2MN34"/>
<proteinExistence type="predicted"/>
<organism evidence="3 4">
    <name type="scientific">Hypholoma sublateritium (strain FD-334 SS-4)</name>
    <dbReference type="NCBI Taxonomy" id="945553"/>
    <lineage>
        <taxon>Eukaryota</taxon>
        <taxon>Fungi</taxon>
        <taxon>Dikarya</taxon>
        <taxon>Basidiomycota</taxon>
        <taxon>Agaricomycotina</taxon>
        <taxon>Agaricomycetes</taxon>
        <taxon>Agaricomycetidae</taxon>
        <taxon>Agaricales</taxon>
        <taxon>Agaricineae</taxon>
        <taxon>Strophariaceae</taxon>
        <taxon>Hypholoma</taxon>
    </lineage>
</organism>
<keyword evidence="2" id="KW-0472">Membrane</keyword>
<accession>A0A0D2MN34</accession>
<protein>
    <submittedName>
        <fullName evidence="3">Uncharacterized protein</fullName>
    </submittedName>
</protein>
<evidence type="ECO:0000256" key="2">
    <source>
        <dbReference type="SAM" id="Phobius"/>
    </source>
</evidence>
<sequence length="384" mass="43352">MDSWFTATCGVSPLFLRLFCPSDEPYRNDGGASFSRKDAWGNIISLDGFYQIASGITLKPSYLWYKHSTTKNQDIASTYIIYQCPQSAKDQIISILQETPACLLRPLSVDALILAEQLNHWGTSMYHDHSKLRPIMSKVREHEEFPEDTVYNLHFLSEHFHAVRAVLEDLKERTEHLLDVYRKYPTLMRPSARLVGEFGDVEDSLAYLLAQTRTLMRWVGTYIEHTQIAVGLLFNLDTASIAKSTQQDSSSMITMAAVTMFFLPGTFVSALFSMVFFNADPSNTGLLVNSQLWLFFVITVPLTVAVFLTWELWRRWRVDSQRKSSPSNKRTASPDADDINPDEGGEALAYGLEEGGAFRASPSPTSSLRGGTKLRTHRHSTLSR</sequence>
<name>A0A0D2MN34_HYPSF</name>
<feature type="region of interest" description="Disordered" evidence="1">
    <location>
        <begin position="323"/>
        <end position="384"/>
    </location>
</feature>
<feature type="compositionally biased region" description="Low complexity" evidence="1">
    <location>
        <begin position="346"/>
        <end position="357"/>
    </location>
</feature>
<feature type="transmembrane region" description="Helical" evidence="2">
    <location>
        <begin position="253"/>
        <end position="277"/>
    </location>
</feature>
<dbReference type="EMBL" id="KN817532">
    <property type="protein sequence ID" value="KJA25348.1"/>
    <property type="molecule type" value="Genomic_DNA"/>
</dbReference>
<evidence type="ECO:0000256" key="1">
    <source>
        <dbReference type="SAM" id="MobiDB-lite"/>
    </source>
</evidence>
<keyword evidence="2" id="KW-0812">Transmembrane</keyword>
<keyword evidence="2" id="KW-1133">Transmembrane helix</keyword>
<gene>
    <name evidence="3" type="ORF">HYPSUDRAFT_424495</name>
</gene>
<feature type="transmembrane region" description="Helical" evidence="2">
    <location>
        <begin position="292"/>
        <end position="313"/>
    </location>
</feature>
<reference evidence="4" key="1">
    <citation type="submission" date="2014-04" db="EMBL/GenBank/DDBJ databases">
        <title>Evolutionary Origins and Diversification of the Mycorrhizal Mutualists.</title>
        <authorList>
            <consortium name="DOE Joint Genome Institute"/>
            <consortium name="Mycorrhizal Genomics Consortium"/>
            <person name="Kohler A."/>
            <person name="Kuo A."/>
            <person name="Nagy L.G."/>
            <person name="Floudas D."/>
            <person name="Copeland A."/>
            <person name="Barry K.W."/>
            <person name="Cichocki N."/>
            <person name="Veneault-Fourrey C."/>
            <person name="LaButti K."/>
            <person name="Lindquist E.A."/>
            <person name="Lipzen A."/>
            <person name="Lundell T."/>
            <person name="Morin E."/>
            <person name="Murat C."/>
            <person name="Riley R."/>
            <person name="Ohm R."/>
            <person name="Sun H."/>
            <person name="Tunlid A."/>
            <person name="Henrissat B."/>
            <person name="Grigoriev I.V."/>
            <person name="Hibbett D.S."/>
            <person name="Martin F."/>
        </authorList>
    </citation>
    <scope>NUCLEOTIDE SEQUENCE [LARGE SCALE GENOMIC DNA]</scope>
    <source>
        <strain evidence="4">FD-334 SS-4</strain>
    </source>
</reference>
<feature type="compositionally biased region" description="Acidic residues" evidence="1">
    <location>
        <begin position="335"/>
        <end position="345"/>
    </location>
</feature>
<dbReference type="Proteomes" id="UP000054270">
    <property type="component" value="Unassembled WGS sequence"/>
</dbReference>
<evidence type="ECO:0000313" key="4">
    <source>
        <dbReference type="Proteomes" id="UP000054270"/>
    </source>
</evidence>
<keyword evidence="4" id="KW-1185">Reference proteome</keyword>
<dbReference type="OrthoDB" id="2866354at2759"/>
<dbReference type="AlphaFoldDB" id="A0A0D2MN34"/>
<evidence type="ECO:0000313" key="3">
    <source>
        <dbReference type="EMBL" id="KJA25348.1"/>
    </source>
</evidence>
<feature type="compositionally biased region" description="Basic residues" evidence="1">
    <location>
        <begin position="372"/>
        <end position="384"/>
    </location>
</feature>